<dbReference type="Gene3D" id="1.20.930.60">
    <property type="match status" value="1"/>
</dbReference>
<reference evidence="12" key="1">
    <citation type="journal article" date="2024" name="Gigascience">
        <title>Chromosome-level genome of the poultry shaft louse Menopon gallinae provides insight into the host-switching and adaptive evolution of parasitic lice.</title>
        <authorList>
            <person name="Xu Y."/>
            <person name="Ma L."/>
            <person name="Liu S."/>
            <person name="Liang Y."/>
            <person name="Liu Q."/>
            <person name="He Z."/>
            <person name="Tian L."/>
            <person name="Duan Y."/>
            <person name="Cai W."/>
            <person name="Li H."/>
            <person name="Song F."/>
        </authorList>
    </citation>
    <scope>NUCLEOTIDE SEQUENCE</scope>
    <source>
        <strain evidence="12">Cailab_2023a</strain>
    </source>
</reference>
<evidence type="ECO:0000256" key="6">
    <source>
        <dbReference type="ARBA" id="ARBA00022801"/>
    </source>
</evidence>
<keyword evidence="6 10" id="KW-0378">Hydrolase</keyword>
<evidence type="ECO:0000256" key="3">
    <source>
        <dbReference type="ARBA" id="ARBA00009519"/>
    </source>
</evidence>
<dbReference type="PANTHER" id="PTHR12260">
    <property type="entry name" value="DAMAGE-CONTROL PHOSPHATASE ARMT1"/>
    <property type="match status" value="1"/>
</dbReference>
<keyword evidence="7 10" id="KW-0464">Manganese</keyword>
<keyword evidence="4" id="KW-0533">Nickel</keyword>
<dbReference type="GO" id="GO:0005634">
    <property type="term" value="C:nucleus"/>
    <property type="evidence" value="ECO:0007669"/>
    <property type="project" value="TreeGrafter"/>
</dbReference>
<dbReference type="SUPFAM" id="SSF111321">
    <property type="entry name" value="AF1104-like"/>
    <property type="match status" value="1"/>
</dbReference>
<dbReference type="GO" id="GO:0016791">
    <property type="term" value="F:phosphatase activity"/>
    <property type="evidence" value="ECO:0007669"/>
    <property type="project" value="TreeGrafter"/>
</dbReference>
<dbReference type="GO" id="GO:0046872">
    <property type="term" value="F:metal ion binding"/>
    <property type="evidence" value="ECO:0007669"/>
    <property type="project" value="UniProtKB-UniRule"/>
</dbReference>
<dbReference type="EMBL" id="JARGDH010000003">
    <property type="protein sequence ID" value="KAL0274372.1"/>
    <property type="molecule type" value="Genomic_DNA"/>
</dbReference>
<dbReference type="Gene3D" id="3.40.50.10880">
    <property type="entry name" value="Uncharacterised protein PF01937, DUF89, domain 3"/>
    <property type="match status" value="1"/>
</dbReference>
<dbReference type="InterPro" id="IPR002791">
    <property type="entry name" value="ARMT1-like_metal-bd"/>
</dbReference>
<keyword evidence="10" id="KW-0489">Methyltransferase</keyword>
<sequence>MDHHGSVIFNGIDSLTPVNQRLCGRYLKSFAYYTIKERLPVILTVVLDSLVRNKSEITKWEESAEADLKNCIGKLAKLKNEIQTNKIFIQVNGKGEYIKVWNDHLESLKKSSDPTSWFDSPWLLSECYMYRRLQSIFEESKILSNHDCFSYQKKESFEKSAPDIKALGRYALEVLENCELRKKEYFINLVKFALWGNRCDLSIGELCVFGKEKLATDRVKALDRYLLHDDSRELYALMTEYGIHDFVIDYVLDNAGFELFCDLCFCDFLCSCSLASKVRFHVKKHPWYVSDATANDFKELICKIRGLGLDKLANRWEAYLSKDIWSIHDEGFWTTPFSYPEMVTRDPTLYQLLCQANLVIFKGDLNYRKLLGDVNWKHSEKLDSVLGRFRPANILALRTIKSDIVCGVVPSKTKELPSDLLWMRTGEFAVIQKWSAYS</sequence>
<evidence type="ECO:0000256" key="7">
    <source>
        <dbReference type="ARBA" id="ARBA00023211"/>
    </source>
</evidence>
<dbReference type="GO" id="GO:0051998">
    <property type="term" value="F:protein carboxyl O-methyltransferase activity"/>
    <property type="evidence" value="ECO:0007669"/>
    <property type="project" value="UniProtKB-UniRule"/>
</dbReference>
<keyword evidence="10" id="KW-0808">Transferase</keyword>
<evidence type="ECO:0000256" key="2">
    <source>
        <dbReference type="ARBA" id="ARBA00001326"/>
    </source>
</evidence>
<comment type="function">
    <text evidence="8 10">Metal-dependent phosphatase that shows phosphatase activity against several substrates, including fructose-1-phosphate and fructose-6-phosphate. Its preference for fructose-1-phosphate, a strong glycating agent that causes DNA damage rather than a canonical yeast metabolite, suggests a damage-control function in hexose phosphate metabolism. Has also been shown to have O-methyltransferase activity that methylates glutamate residues of target proteins to form gamma-glutamyl methyl ester residues. Possibly methylates PCNA, suggesting it is involved in the DNA damage response.</text>
</comment>
<evidence type="ECO:0000256" key="10">
    <source>
        <dbReference type="RuleBase" id="RU367030"/>
    </source>
</evidence>
<dbReference type="EC" id="3.1.3.-" evidence="10"/>
<evidence type="ECO:0000313" key="12">
    <source>
        <dbReference type="EMBL" id="KAL0274372.1"/>
    </source>
</evidence>
<dbReference type="EC" id="2.1.1.-" evidence="10"/>
<organism evidence="12">
    <name type="scientific">Menopon gallinae</name>
    <name type="common">poultry shaft louse</name>
    <dbReference type="NCBI Taxonomy" id="328185"/>
    <lineage>
        <taxon>Eukaryota</taxon>
        <taxon>Metazoa</taxon>
        <taxon>Ecdysozoa</taxon>
        <taxon>Arthropoda</taxon>
        <taxon>Hexapoda</taxon>
        <taxon>Insecta</taxon>
        <taxon>Pterygota</taxon>
        <taxon>Neoptera</taxon>
        <taxon>Paraneoptera</taxon>
        <taxon>Psocodea</taxon>
        <taxon>Troctomorpha</taxon>
        <taxon>Phthiraptera</taxon>
        <taxon>Amblycera</taxon>
        <taxon>Menoponidae</taxon>
        <taxon>Menopon</taxon>
    </lineage>
</organism>
<name>A0AAW2HY92_9NEOP</name>
<dbReference type="GO" id="GO:0032259">
    <property type="term" value="P:methylation"/>
    <property type="evidence" value="ECO:0007669"/>
    <property type="project" value="UniProtKB-KW"/>
</dbReference>
<comment type="caution">
    <text evidence="12">The sequence shown here is derived from an EMBL/GenBank/DDBJ whole genome shotgun (WGS) entry which is preliminary data.</text>
</comment>
<dbReference type="PANTHER" id="PTHR12260:SF6">
    <property type="entry name" value="DAMAGE-CONTROL PHOSPHATASE ARMT1"/>
    <property type="match status" value="1"/>
</dbReference>
<evidence type="ECO:0000259" key="11">
    <source>
        <dbReference type="Pfam" id="PF01937"/>
    </source>
</evidence>
<dbReference type="Pfam" id="PF01937">
    <property type="entry name" value="ARMT1-like_dom"/>
    <property type="match status" value="1"/>
</dbReference>
<feature type="domain" description="Damage-control phosphatase ARMT1-like metal-binding" evidence="11">
    <location>
        <begin position="34"/>
        <end position="409"/>
    </location>
</feature>
<gene>
    <name evidence="12" type="ORF">PYX00_006816</name>
</gene>
<protein>
    <recommendedName>
        <fullName evidence="10">Sugar phosphate phosphatase</fullName>
        <ecNumber evidence="10">2.1.1.-</ecNumber>
        <ecNumber evidence="10">3.1.3.-</ecNumber>
    </recommendedName>
</protein>
<comment type="catalytic activity">
    <reaction evidence="1 10">
        <text>L-glutamyl-[protein] + S-adenosyl-L-methionine = [protein]-L-glutamate 5-O-methyl ester + S-adenosyl-L-homocysteine</text>
        <dbReference type="Rhea" id="RHEA:24452"/>
        <dbReference type="Rhea" id="RHEA-COMP:10208"/>
        <dbReference type="Rhea" id="RHEA-COMP:10311"/>
        <dbReference type="ChEBI" id="CHEBI:29973"/>
        <dbReference type="ChEBI" id="CHEBI:57856"/>
        <dbReference type="ChEBI" id="CHEBI:59789"/>
        <dbReference type="ChEBI" id="CHEBI:82795"/>
    </reaction>
</comment>
<dbReference type="AlphaFoldDB" id="A0AAW2HY92"/>
<keyword evidence="5 10" id="KW-0479">Metal-binding</keyword>
<evidence type="ECO:0000256" key="8">
    <source>
        <dbReference type="ARBA" id="ARBA00045980"/>
    </source>
</evidence>
<evidence type="ECO:0000256" key="1">
    <source>
        <dbReference type="ARBA" id="ARBA00000807"/>
    </source>
</evidence>
<comment type="domain">
    <text evidence="10">Subfamily III proteins have a conserved RTxK motif about 40-50 residues from the C-terminus; the threonine may be replaced by serine or cysteine.</text>
</comment>
<comment type="cofactor">
    <cofactor evidence="10">
        <name>Mn(2+)</name>
        <dbReference type="ChEBI" id="CHEBI:29035"/>
    </cofactor>
    <cofactor evidence="10">
        <name>Ni(2+)</name>
        <dbReference type="ChEBI" id="CHEBI:49786"/>
    </cofactor>
</comment>
<comment type="similarity">
    <text evidence="3 10">Belongs to the damage-control phosphatase family. Sugar phosphate phosphatase III subfamily.</text>
</comment>
<dbReference type="EMBL" id="JARGDH010000003">
    <property type="protein sequence ID" value="KAL0274373.1"/>
    <property type="molecule type" value="Genomic_DNA"/>
</dbReference>
<dbReference type="InterPro" id="IPR036075">
    <property type="entry name" value="ARMT-1-like_metal-bd_sf"/>
</dbReference>
<accession>A0AAW2HY92</accession>
<evidence type="ECO:0000256" key="5">
    <source>
        <dbReference type="ARBA" id="ARBA00022723"/>
    </source>
</evidence>
<comment type="catalytic activity">
    <reaction evidence="2 10">
        <text>beta-D-fructose 1-phosphate + H2O = D-fructose + phosphate</text>
        <dbReference type="Rhea" id="RHEA:35603"/>
        <dbReference type="ChEBI" id="CHEBI:15377"/>
        <dbReference type="ChEBI" id="CHEBI:37721"/>
        <dbReference type="ChEBI" id="CHEBI:43474"/>
        <dbReference type="ChEBI" id="CHEBI:138881"/>
    </reaction>
</comment>
<proteinExistence type="inferred from homology"/>
<evidence type="ECO:0000256" key="9">
    <source>
        <dbReference type="ARBA" id="ARBA00048809"/>
    </source>
</evidence>
<dbReference type="GO" id="GO:0006974">
    <property type="term" value="P:DNA damage response"/>
    <property type="evidence" value="ECO:0007669"/>
    <property type="project" value="TreeGrafter"/>
</dbReference>
<comment type="catalytic activity">
    <reaction evidence="9 10">
        <text>beta-D-fructose 6-phosphate = dihydroxyacetone + D-glyceraldehyde 3-phosphate</text>
        <dbReference type="Rhea" id="RHEA:28002"/>
        <dbReference type="ChEBI" id="CHEBI:16016"/>
        <dbReference type="ChEBI" id="CHEBI:57634"/>
        <dbReference type="ChEBI" id="CHEBI:59776"/>
    </reaction>
</comment>
<dbReference type="InterPro" id="IPR039763">
    <property type="entry name" value="ARMT1"/>
</dbReference>
<evidence type="ECO:0000256" key="4">
    <source>
        <dbReference type="ARBA" id="ARBA00022596"/>
    </source>
</evidence>